<evidence type="ECO:0000256" key="6">
    <source>
        <dbReference type="ARBA" id="ARBA00037948"/>
    </source>
</evidence>
<evidence type="ECO:0000256" key="7">
    <source>
        <dbReference type="PROSITE-ProRule" id="PRU00042"/>
    </source>
</evidence>
<dbReference type="GO" id="GO:0008270">
    <property type="term" value="F:zinc ion binding"/>
    <property type="evidence" value="ECO:0007669"/>
    <property type="project" value="UniProtKB-KW"/>
</dbReference>
<evidence type="ECO:0000313" key="10">
    <source>
        <dbReference type="Proteomes" id="UP000007801"/>
    </source>
</evidence>
<keyword evidence="2" id="KW-0677">Repeat</keyword>
<comment type="similarity">
    <text evidence="6">Belongs to the snail C2H2-type zinc-finger protein family.</text>
</comment>
<name>B3MCS7_DROAN</name>
<reference evidence="9 10" key="1">
    <citation type="journal article" date="2007" name="Nature">
        <title>Evolution of genes and genomes on the Drosophila phylogeny.</title>
        <authorList>
            <consortium name="Drosophila 12 Genomes Consortium"/>
            <person name="Clark A.G."/>
            <person name="Eisen M.B."/>
            <person name="Smith D.R."/>
            <person name="Bergman C.M."/>
            <person name="Oliver B."/>
            <person name="Markow T.A."/>
            <person name="Kaufman T.C."/>
            <person name="Kellis M."/>
            <person name="Gelbart W."/>
            <person name="Iyer V.N."/>
            <person name="Pollard D.A."/>
            <person name="Sackton T.B."/>
            <person name="Larracuente A.M."/>
            <person name="Singh N.D."/>
            <person name="Abad J.P."/>
            <person name="Abt D.N."/>
            <person name="Adryan B."/>
            <person name="Aguade M."/>
            <person name="Akashi H."/>
            <person name="Anderson W.W."/>
            <person name="Aquadro C.F."/>
            <person name="Ardell D.H."/>
            <person name="Arguello R."/>
            <person name="Artieri C.G."/>
            <person name="Barbash D.A."/>
            <person name="Barker D."/>
            <person name="Barsanti P."/>
            <person name="Batterham P."/>
            <person name="Batzoglou S."/>
            <person name="Begun D."/>
            <person name="Bhutkar A."/>
            <person name="Blanco E."/>
            <person name="Bosak S.A."/>
            <person name="Bradley R.K."/>
            <person name="Brand A.D."/>
            <person name="Brent M.R."/>
            <person name="Brooks A.N."/>
            <person name="Brown R.H."/>
            <person name="Butlin R.K."/>
            <person name="Caggese C."/>
            <person name="Calvi B.R."/>
            <person name="Bernardo de Carvalho A."/>
            <person name="Caspi A."/>
            <person name="Castrezana S."/>
            <person name="Celniker S.E."/>
            <person name="Chang J.L."/>
            <person name="Chapple C."/>
            <person name="Chatterji S."/>
            <person name="Chinwalla A."/>
            <person name="Civetta A."/>
            <person name="Clifton S.W."/>
            <person name="Comeron J.M."/>
            <person name="Costello J.C."/>
            <person name="Coyne J.A."/>
            <person name="Daub J."/>
            <person name="David R.G."/>
            <person name="Delcher A.L."/>
            <person name="Delehaunty K."/>
            <person name="Do C.B."/>
            <person name="Ebling H."/>
            <person name="Edwards K."/>
            <person name="Eickbush T."/>
            <person name="Evans J.D."/>
            <person name="Filipski A."/>
            <person name="Findeiss S."/>
            <person name="Freyhult E."/>
            <person name="Fulton L."/>
            <person name="Fulton R."/>
            <person name="Garcia A.C."/>
            <person name="Gardiner A."/>
            <person name="Garfield D.A."/>
            <person name="Garvin B.E."/>
            <person name="Gibson G."/>
            <person name="Gilbert D."/>
            <person name="Gnerre S."/>
            <person name="Godfrey J."/>
            <person name="Good R."/>
            <person name="Gotea V."/>
            <person name="Gravely B."/>
            <person name="Greenberg A.J."/>
            <person name="Griffiths-Jones S."/>
            <person name="Gross S."/>
            <person name="Guigo R."/>
            <person name="Gustafson E.A."/>
            <person name="Haerty W."/>
            <person name="Hahn M.W."/>
            <person name="Halligan D.L."/>
            <person name="Halpern A.L."/>
            <person name="Halter G.M."/>
            <person name="Han M.V."/>
            <person name="Heger A."/>
            <person name="Hillier L."/>
            <person name="Hinrichs A.S."/>
            <person name="Holmes I."/>
            <person name="Hoskins R.A."/>
            <person name="Hubisz M.J."/>
            <person name="Hultmark D."/>
            <person name="Huntley M.A."/>
            <person name="Jaffe D.B."/>
            <person name="Jagadeeshan S."/>
            <person name="Jeck W.R."/>
            <person name="Johnson J."/>
            <person name="Jones C.D."/>
            <person name="Jordan W.C."/>
            <person name="Karpen G.H."/>
            <person name="Kataoka E."/>
            <person name="Keightley P.D."/>
            <person name="Kheradpour P."/>
            <person name="Kirkness E.F."/>
            <person name="Koerich L.B."/>
            <person name="Kristiansen K."/>
            <person name="Kudrna D."/>
            <person name="Kulathinal R.J."/>
            <person name="Kumar S."/>
            <person name="Kwok R."/>
            <person name="Lander E."/>
            <person name="Langley C.H."/>
            <person name="Lapoint R."/>
            <person name="Lazzaro B.P."/>
            <person name="Lee S.J."/>
            <person name="Levesque L."/>
            <person name="Li R."/>
            <person name="Lin C.F."/>
            <person name="Lin M.F."/>
            <person name="Lindblad-Toh K."/>
            <person name="Llopart A."/>
            <person name="Long M."/>
            <person name="Low L."/>
            <person name="Lozovsky E."/>
            <person name="Lu J."/>
            <person name="Luo M."/>
            <person name="Machado C.A."/>
            <person name="Makalowski W."/>
            <person name="Marzo M."/>
            <person name="Matsuda M."/>
            <person name="Matzkin L."/>
            <person name="McAllister B."/>
            <person name="McBride C.S."/>
            <person name="McKernan B."/>
            <person name="McKernan K."/>
            <person name="Mendez-Lago M."/>
            <person name="Minx P."/>
            <person name="Mollenhauer M.U."/>
            <person name="Montooth K."/>
            <person name="Mount S.M."/>
            <person name="Mu X."/>
            <person name="Myers E."/>
            <person name="Negre B."/>
            <person name="Newfeld S."/>
            <person name="Nielsen R."/>
            <person name="Noor M.A."/>
            <person name="O'Grady P."/>
            <person name="Pachter L."/>
            <person name="Papaceit M."/>
            <person name="Parisi M.J."/>
            <person name="Parisi M."/>
            <person name="Parts L."/>
            <person name="Pedersen J.S."/>
            <person name="Pesole G."/>
            <person name="Phillippy A.M."/>
            <person name="Ponting C.P."/>
            <person name="Pop M."/>
            <person name="Porcelli D."/>
            <person name="Powell J.R."/>
            <person name="Prohaska S."/>
            <person name="Pruitt K."/>
            <person name="Puig M."/>
            <person name="Quesneville H."/>
            <person name="Ram K.R."/>
            <person name="Rand D."/>
            <person name="Rasmussen M.D."/>
            <person name="Reed L.K."/>
            <person name="Reenan R."/>
            <person name="Reily A."/>
            <person name="Remington K.A."/>
            <person name="Rieger T.T."/>
            <person name="Ritchie M.G."/>
            <person name="Robin C."/>
            <person name="Rogers Y.H."/>
            <person name="Rohde C."/>
            <person name="Rozas J."/>
            <person name="Rubenfield M.J."/>
            <person name="Ruiz A."/>
            <person name="Russo S."/>
            <person name="Salzberg S.L."/>
            <person name="Sanchez-Gracia A."/>
            <person name="Saranga D.J."/>
            <person name="Sato H."/>
            <person name="Schaeffer S.W."/>
            <person name="Schatz M.C."/>
            <person name="Schlenke T."/>
            <person name="Schwartz R."/>
            <person name="Segarra C."/>
            <person name="Singh R.S."/>
            <person name="Sirot L."/>
            <person name="Sirota M."/>
            <person name="Sisneros N.B."/>
            <person name="Smith C.D."/>
            <person name="Smith T.F."/>
            <person name="Spieth J."/>
            <person name="Stage D.E."/>
            <person name="Stark A."/>
            <person name="Stephan W."/>
            <person name="Strausberg R.L."/>
            <person name="Strempel S."/>
            <person name="Sturgill D."/>
            <person name="Sutton G."/>
            <person name="Sutton G.G."/>
            <person name="Tao W."/>
            <person name="Teichmann S."/>
            <person name="Tobari Y.N."/>
            <person name="Tomimura Y."/>
            <person name="Tsolas J.M."/>
            <person name="Valente V.L."/>
            <person name="Venter E."/>
            <person name="Venter J.C."/>
            <person name="Vicario S."/>
            <person name="Vieira F.G."/>
            <person name="Vilella A.J."/>
            <person name="Villasante A."/>
            <person name="Walenz B."/>
            <person name="Wang J."/>
            <person name="Wasserman M."/>
            <person name="Watts T."/>
            <person name="Wilson D."/>
            <person name="Wilson R.K."/>
            <person name="Wing R.A."/>
            <person name="Wolfner M.F."/>
            <person name="Wong A."/>
            <person name="Wong G.K."/>
            <person name="Wu C.I."/>
            <person name="Wu G."/>
            <person name="Yamamoto D."/>
            <person name="Yang H.P."/>
            <person name="Yang S.P."/>
            <person name="Yorke J.A."/>
            <person name="Yoshida K."/>
            <person name="Zdobnov E."/>
            <person name="Zhang P."/>
            <person name="Zhang Y."/>
            <person name="Zimin A.V."/>
            <person name="Baldwin J."/>
            <person name="Abdouelleil A."/>
            <person name="Abdulkadir J."/>
            <person name="Abebe A."/>
            <person name="Abera B."/>
            <person name="Abreu J."/>
            <person name="Acer S.C."/>
            <person name="Aftuck L."/>
            <person name="Alexander A."/>
            <person name="An P."/>
            <person name="Anderson E."/>
            <person name="Anderson S."/>
            <person name="Arachi H."/>
            <person name="Azer M."/>
            <person name="Bachantsang P."/>
            <person name="Barry A."/>
            <person name="Bayul T."/>
            <person name="Berlin A."/>
            <person name="Bessette D."/>
            <person name="Bloom T."/>
            <person name="Blye J."/>
            <person name="Boguslavskiy L."/>
            <person name="Bonnet C."/>
            <person name="Boukhgalter B."/>
            <person name="Bourzgui I."/>
            <person name="Brown A."/>
            <person name="Cahill P."/>
            <person name="Channer S."/>
            <person name="Cheshatsang Y."/>
            <person name="Chuda L."/>
            <person name="Citroen M."/>
            <person name="Collymore A."/>
            <person name="Cooke P."/>
            <person name="Costello M."/>
            <person name="D'Aco K."/>
            <person name="Daza R."/>
            <person name="De Haan G."/>
            <person name="DeGray S."/>
            <person name="DeMaso C."/>
            <person name="Dhargay N."/>
            <person name="Dooley K."/>
            <person name="Dooley E."/>
            <person name="Doricent M."/>
            <person name="Dorje P."/>
            <person name="Dorjee K."/>
            <person name="Dupes A."/>
            <person name="Elong R."/>
            <person name="Falk J."/>
            <person name="Farina A."/>
            <person name="Faro S."/>
            <person name="Ferguson D."/>
            <person name="Fisher S."/>
            <person name="Foley C.D."/>
            <person name="Franke A."/>
            <person name="Friedrich D."/>
            <person name="Gadbois L."/>
            <person name="Gearin G."/>
            <person name="Gearin C.R."/>
            <person name="Giannoukos G."/>
            <person name="Goode T."/>
            <person name="Graham J."/>
            <person name="Grandbois E."/>
            <person name="Grewal S."/>
            <person name="Gyaltsen K."/>
            <person name="Hafez N."/>
            <person name="Hagos B."/>
            <person name="Hall J."/>
            <person name="Henson C."/>
            <person name="Hollinger A."/>
            <person name="Honan T."/>
            <person name="Huard M.D."/>
            <person name="Hughes L."/>
            <person name="Hurhula B."/>
            <person name="Husby M.E."/>
            <person name="Kamat A."/>
            <person name="Kanga B."/>
            <person name="Kashin S."/>
            <person name="Khazanovich D."/>
            <person name="Kisner P."/>
            <person name="Lance K."/>
            <person name="Lara M."/>
            <person name="Lee W."/>
            <person name="Lennon N."/>
            <person name="Letendre F."/>
            <person name="LeVine R."/>
            <person name="Lipovsky A."/>
            <person name="Liu X."/>
            <person name="Liu J."/>
            <person name="Liu S."/>
            <person name="Lokyitsang T."/>
            <person name="Lokyitsang Y."/>
            <person name="Lubonja R."/>
            <person name="Lui A."/>
            <person name="MacDonald P."/>
            <person name="Magnisalis V."/>
            <person name="Maru K."/>
            <person name="Matthews C."/>
            <person name="McCusker W."/>
            <person name="McDonough S."/>
            <person name="Mehta T."/>
            <person name="Meldrim J."/>
            <person name="Meneus L."/>
            <person name="Mihai O."/>
            <person name="Mihalev A."/>
            <person name="Mihova T."/>
            <person name="Mittelman R."/>
            <person name="Mlenga V."/>
            <person name="Montmayeur A."/>
            <person name="Mulrain L."/>
            <person name="Navidi A."/>
            <person name="Naylor J."/>
            <person name="Negash T."/>
            <person name="Nguyen T."/>
            <person name="Nguyen N."/>
            <person name="Nicol R."/>
            <person name="Norbu C."/>
            <person name="Norbu N."/>
            <person name="Novod N."/>
            <person name="O'Neill B."/>
            <person name="Osman S."/>
            <person name="Markiewicz E."/>
            <person name="Oyono O.L."/>
            <person name="Patti C."/>
            <person name="Phunkhang P."/>
            <person name="Pierre F."/>
            <person name="Priest M."/>
            <person name="Raghuraman S."/>
            <person name="Rege F."/>
            <person name="Reyes R."/>
            <person name="Rise C."/>
            <person name="Rogov P."/>
            <person name="Ross K."/>
            <person name="Ryan E."/>
            <person name="Settipalli S."/>
            <person name="Shea T."/>
            <person name="Sherpa N."/>
            <person name="Shi L."/>
            <person name="Shih D."/>
            <person name="Sparrow T."/>
            <person name="Spaulding J."/>
            <person name="Stalker J."/>
            <person name="Stange-Thomann N."/>
            <person name="Stavropoulos S."/>
            <person name="Stone C."/>
            <person name="Strader C."/>
            <person name="Tesfaye S."/>
            <person name="Thomson T."/>
            <person name="Thoulutsang Y."/>
            <person name="Thoulutsang D."/>
            <person name="Topham K."/>
            <person name="Topping I."/>
            <person name="Tsamla T."/>
            <person name="Vassiliev H."/>
            <person name="Vo A."/>
            <person name="Wangchuk T."/>
            <person name="Wangdi T."/>
            <person name="Weiand M."/>
            <person name="Wilkinson J."/>
            <person name="Wilson A."/>
            <person name="Yadav S."/>
            <person name="Young G."/>
            <person name="Yu Q."/>
            <person name="Zembek L."/>
            <person name="Zhong D."/>
            <person name="Zimmer A."/>
            <person name="Zwirko Z."/>
            <person name="Jaffe D.B."/>
            <person name="Alvarez P."/>
            <person name="Brockman W."/>
            <person name="Butler J."/>
            <person name="Chin C."/>
            <person name="Gnerre S."/>
            <person name="Grabherr M."/>
            <person name="Kleber M."/>
            <person name="Mauceli E."/>
            <person name="MacCallum I."/>
        </authorList>
    </citation>
    <scope>NUCLEOTIDE SEQUENCE [LARGE SCALE GENOMIC DNA]</scope>
    <source>
        <strain evidence="10">Tucson 14024-0371.13</strain>
    </source>
</reference>
<dbReference type="PROSITE" id="PS50157">
    <property type="entry name" value="ZINC_FINGER_C2H2_2"/>
    <property type="match status" value="4"/>
</dbReference>
<dbReference type="PhylomeDB" id="B3MCS7"/>
<dbReference type="InterPro" id="IPR050527">
    <property type="entry name" value="Snail/Krueppel_Znf"/>
</dbReference>
<dbReference type="HOGENOM" id="CLU_1054735_0_0_1"/>
<feature type="domain" description="C2H2-type" evidence="8">
    <location>
        <begin position="152"/>
        <end position="175"/>
    </location>
</feature>
<dbReference type="InterPro" id="IPR036236">
    <property type="entry name" value="Znf_C2H2_sf"/>
</dbReference>
<dbReference type="SUPFAM" id="SSF57667">
    <property type="entry name" value="beta-beta-alpha zinc fingers"/>
    <property type="match status" value="2"/>
</dbReference>
<dbReference type="AlphaFoldDB" id="B3MCS7"/>
<dbReference type="PROSITE" id="PS00028">
    <property type="entry name" value="ZINC_FINGER_C2H2_1"/>
    <property type="match status" value="4"/>
</dbReference>
<keyword evidence="3 7" id="KW-0863">Zinc-finger</keyword>
<feature type="domain" description="C2H2-type" evidence="8">
    <location>
        <begin position="236"/>
        <end position="264"/>
    </location>
</feature>
<dbReference type="Pfam" id="PF00096">
    <property type="entry name" value="zf-C2H2"/>
    <property type="match status" value="2"/>
</dbReference>
<dbReference type="GO" id="GO:0000978">
    <property type="term" value="F:RNA polymerase II cis-regulatory region sequence-specific DNA binding"/>
    <property type="evidence" value="ECO:0007669"/>
    <property type="project" value="TreeGrafter"/>
</dbReference>
<keyword evidence="1" id="KW-0479">Metal-binding</keyword>
<dbReference type="FunFam" id="3.30.160.60:FF:002382">
    <property type="entry name" value="Regular, isoform C"/>
    <property type="match status" value="1"/>
</dbReference>
<dbReference type="SMR" id="B3MCS7"/>
<dbReference type="OMA" id="EFTNVEY"/>
<keyword evidence="10" id="KW-1185">Reference proteome</keyword>
<dbReference type="InterPro" id="IPR013087">
    <property type="entry name" value="Znf_C2H2_type"/>
</dbReference>
<accession>B3MCS7</accession>
<dbReference type="OrthoDB" id="3437960at2759"/>
<dbReference type="Gene3D" id="3.30.160.60">
    <property type="entry name" value="Classic Zinc Finger"/>
    <property type="match status" value="2"/>
</dbReference>
<evidence type="ECO:0000256" key="5">
    <source>
        <dbReference type="ARBA" id="ARBA00023242"/>
    </source>
</evidence>
<proteinExistence type="inferred from homology"/>
<evidence type="ECO:0000256" key="3">
    <source>
        <dbReference type="ARBA" id="ARBA00022771"/>
    </source>
</evidence>
<dbReference type="GO" id="GO:0000981">
    <property type="term" value="F:DNA-binding transcription factor activity, RNA polymerase II-specific"/>
    <property type="evidence" value="ECO:0007669"/>
    <property type="project" value="TreeGrafter"/>
</dbReference>
<dbReference type="GeneID" id="6494336"/>
<dbReference type="SMART" id="SM00355">
    <property type="entry name" value="ZnF_C2H2"/>
    <property type="match status" value="6"/>
</dbReference>
<dbReference type="PANTHER" id="PTHR24388">
    <property type="entry name" value="ZINC FINGER PROTEIN"/>
    <property type="match status" value="1"/>
</dbReference>
<feature type="domain" description="C2H2-type" evidence="8">
    <location>
        <begin position="209"/>
        <end position="236"/>
    </location>
</feature>
<evidence type="ECO:0000256" key="1">
    <source>
        <dbReference type="ARBA" id="ARBA00022723"/>
    </source>
</evidence>
<dbReference type="PANTHER" id="PTHR24388:SF104">
    <property type="entry name" value="AT-RICH BINDING PROTEIN-RELATED"/>
    <property type="match status" value="1"/>
</dbReference>
<dbReference type="eggNOG" id="KOG1721">
    <property type="taxonomic scope" value="Eukaryota"/>
</dbReference>
<organism evidence="9 10">
    <name type="scientific">Drosophila ananassae</name>
    <name type="common">Fruit fly</name>
    <dbReference type="NCBI Taxonomy" id="7217"/>
    <lineage>
        <taxon>Eukaryota</taxon>
        <taxon>Metazoa</taxon>
        <taxon>Ecdysozoa</taxon>
        <taxon>Arthropoda</taxon>
        <taxon>Hexapoda</taxon>
        <taxon>Insecta</taxon>
        <taxon>Pterygota</taxon>
        <taxon>Neoptera</taxon>
        <taxon>Endopterygota</taxon>
        <taxon>Diptera</taxon>
        <taxon>Brachycera</taxon>
        <taxon>Muscomorpha</taxon>
        <taxon>Ephydroidea</taxon>
        <taxon>Drosophilidae</taxon>
        <taxon>Drosophila</taxon>
        <taxon>Sophophora</taxon>
    </lineage>
</organism>
<feature type="domain" description="C2H2-type" evidence="8">
    <location>
        <begin position="123"/>
        <end position="151"/>
    </location>
</feature>
<gene>
    <name evidence="9" type="primary">Dana\GF11472</name>
    <name evidence="9" type="synonym">dana_GLEANR_11527</name>
    <name evidence="9" type="ORF">GF11472</name>
</gene>
<dbReference type="InParanoid" id="B3MCS7"/>
<dbReference type="Pfam" id="PF12874">
    <property type="entry name" value="zf-met"/>
    <property type="match status" value="1"/>
</dbReference>
<evidence type="ECO:0000313" key="9">
    <source>
        <dbReference type="EMBL" id="EDV37329.1"/>
    </source>
</evidence>
<dbReference type="EMBL" id="CH902619">
    <property type="protein sequence ID" value="EDV37329.1"/>
    <property type="molecule type" value="Genomic_DNA"/>
</dbReference>
<dbReference type="KEGG" id="dan:6494336"/>
<evidence type="ECO:0000259" key="8">
    <source>
        <dbReference type="PROSITE" id="PS50157"/>
    </source>
</evidence>
<dbReference type="FunCoup" id="B3MCS7">
    <property type="interactions" value="263"/>
</dbReference>
<dbReference type="Proteomes" id="UP000007801">
    <property type="component" value="Unassembled WGS sequence"/>
</dbReference>
<protein>
    <recommendedName>
        <fullName evidence="8">C2H2-type domain-containing protein</fullName>
    </recommendedName>
</protein>
<keyword evidence="4" id="KW-0862">Zinc</keyword>
<keyword evidence="5" id="KW-0539">Nucleus</keyword>
<evidence type="ECO:0000256" key="4">
    <source>
        <dbReference type="ARBA" id="ARBA00022833"/>
    </source>
</evidence>
<evidence type="ECO:0000256" key="2">
    <source>
        <dbReference type="ARBA" id="ARBA00022737"/>
    </source>
</evidence>
<sequence>MGGYVESGRVYLNPDGASTLLIKCCLCSTSTFSGNQFEDFLRHLSIHHSGARKINDDEIQDEVQVELANLKESGMAEALGASYSDDEQEEFTNVEYLIEEDEFNASEQEFDQLEHENKHVSIAICEDCDRRFPTEQQMQLHKFRFHGGPNPNTCLICQKGFPNASRLRQHKERYHLKTLKWQCHLCDYNAPSKWDFQQHHIMHSGLRNYICDLCGQSCKTSSALAVHRRKHELPKLDCTYCKRKFRENYTLRNHMRNIHQREPF</sequence>